<name>A0ABS8SPZ9_DATST</name>
<feature type="chain" id="PRO_5046466273" evidence="7">
    <location>
        <begin position="30"/>
        <end position="117"/>
    </location>
</feature>
<evidence type="ECO:0000256" key="7">
    <source>
        <dbReference type="SAM" id="SignalP"/>
    </source>
</evidence>
<sequence>MRRSETYKTFNTLLLLLLLLLVTINVACASGLECNGTTSVGECLQLADGEEEFLMESETSTKLLAAGGSKGSTNTLTYKSLDKPPVCNANINGNCIGAKLNGPQRPCTYENRCKHTP</sequence>
<evidence type="ECO:0000313" key="9">
    <source>
        <dbReference type="Proteomes" id="UP000823775"/>
    </source>
</evidence>
<evidence type="ECO:0000256" key="6">
    <source>
        <dbReference type="ARBA" id="ARBA00023157"/>
    </source>
</evidence>
<keyword evidence="9" id="KW-1185">Reference proteome</keyword>
<organism evidence="8 9">
    <name type="scientific">Datura stramonium</name>
    <name type="common">Jimsonweed</name>
    <name type="synonym">Common thornapple</name>
    <dbReference type="NCBI Taxonomy" id="4076"/>
    <lineage>
        <taxon>Eukaryota</taxon>
        <taxon>Viridiplantae</taxon>
        <taxon>Streptophyta</taxon>
        <taxon>Embryophyta</taxon>
        <taxon>Tracheophyta</taxon>
        <taxon>Spermatophyta</taxon>
        <taxon>Magnoliopsida</taxon>
        <taxon>eudicotyledons</taxon>
        <taxon>Gunneridae</taxon>
        <taxon>Pentapetalae</taxon>
        <taxon>asterids</taxon>
        <taxon>lamiids</taxon>
        <taxon>Solanales</taxon>
        <taxon>Solanaceae</taxon>
        <taxon>Solanoideae</taxon>
        <taxon>Datureae</taxon>
        <taxon>Datura</taxon>
    </lineage>
</organism>
<evidence type="ECO:0000256" key="1">
    <source>
        <dbReference type="ARBA" id="ARBA00004613"/>
    </source>
</evidence>
<keyword evidence="6" id="KW-1015">Disulfide bond</keyword>
<keyword evidence="4" id="KW-0372">Hormone</keyword>
<dbReference type="PANTHER" id="PTHR39112">
    <property type="entry name" value="PROTEIN RALF-LIKE 27-RELATED"/>
    <property type="match status" value="1"/>
</dbReference>
<feature type="signal peptide" evidence="7">
    <location>
        <begin position="1"/>
        <end position="29"/>
    </location>
</feature>
<dbReference type="EMBL" id="JACEIK010000661">
    <property type="protein sequence ID" value="MCD7460584.1"/>
    <property type="molecule type" value="Genomic_DNA"/>
</dbReference>
<comment type="similarity">
    <text evidence="2">Belongs to the plant rapid alkalinization factor (RALF) family.</text>
</comment>
<proteinExistence type="inferred from homology"/>
<evidence type="ECO:0000256" key="2">
    <source>
        <dbReference type="ARBA" id="ARBA00009178"/>
    </source>
</evidence>
<keyword evidence="5 7" id="KW-0732">Signal</keyword>
<comment type="subcellular location">
    <subcellularLocation>
        <location evidence="1">Secreted</location>
    </subcellularLocation>
</comment>
<gene>
    <name evidence="8" type="ORF">HAX54_043852</name>
</gene>
<evidence type="ECO:0000256" key="3">
    <source>
        <dbReference type="ARBA" id="ARBA00022525"/>
    </source>
</evidence>
<evidence type="ECO:0000313" key="8">
    <source>
        <dbReference type="EMBL" id="MCD7460584.1"/>
    </source>
</evidence>
<dbReference type="InterPro" id="IPR039252">
    <property type="entry name" value="RALFL27"/>
</dbReference>
<comment type="caution">
    <text evidence="8">The sequence shown here is derived from an EMBL/GenBank/DDBJ whole genome shotgun (WGS) entry which is preliminary data.</text>
</comment>
<dbReference type="InterPro" id="IPR008801">
    <property type="entry name" value="RALF"/>
</dbReference>
<dbReference type="Pfam" id="PF05498">
    <property type="entry name" value="RALF"/>
    <property type="match status" value="1"/>
</dbReference>
<protein>
    <submittedName>
        <fullName evidence="8">Uncharacterized protein</fullName>
    </submittedName>
</protein>
<reference evidence="8 9" key="1">
    <citation type="journal article" date="2021" name="BMC Genomics">
        <title>Datura genome reveals duplications of psychoactive alkaloid biosynthetic genes and high mutation rate following tissue culture.</title>
        <authorList>
            <person name="Rajewski A."/>
            <person name="Carter-House D."/>
            <person name="Stajich J."/>
            <person name="Litt A."/>
        </authorList>
    </citation>
    <scope>NUCLEOTIDE SEQUENCE [LARGE SCALE GENOMIC DNA]</scope>
    <source>
        <strain evidence="8">AR-01</strain>
    </source>
</reference>
<keyword evidence="3" id="KW-0964">Secreted</keyword>
<accession>A0ABS8SPZ9</accession>
<evidence type="ECO:0000256" key="4">
    <source>
        <dbReference type="ARBA" id="ARBA00022702"/>
    </source>
</evidence>
<evidence type="ECO:0000256" key="5">
    <source>
        <dbReference type="ARBA" id="ARBA00022729"/>
    </source>
</evidence>
<dbReference type="PANTHER" id="PTHR39112:SF1">
    <property type="entry name" value="PROTEIN RALF-LIKE 27"/>
    <property type="match status" value="1"/>
</dbReference>
<dbReference type="Proteomes" id="UP000823775">
    <property type="component" value="Unassembled WGS sequence"/>
</dbReference>